<dbReference type="Pfam" id="PF00753">
    <property type="entry name" value="Lactamase_B"/>
    <property type="match status" value="1"/>
</dbReference>
<evidence type="ECO:0000313" key="2">
    <source>
        <dbReference type="EMBL" id="ASJ04800.1"/>
    </source>
</evidence>
<dbReference type="GO" id="GO:0016740">
    <property type="term" value="F:transferase activity"/>
    <property type="evidence" value="ECO:0007669"/>
    <property type="project" value="TreeGrafter"/>
</dbReference>
<feature type="domain" description="Metallo-beta-lactamase" evidence="1">
    <location>
        <begin position="19"/>
        <end position="191"/>
    </location>
</feature>
<dbReference type="PANTHER" id="PTHR13754:SF13">
    <property type="entry name" value="METALLO-BETA-LACTAMASE SUPERFAMILY PROTEIN (AFU_ORTHOLOGUE AFUA_3G07630)"/>
    <property type="match status" value="1"/>
</dbReference>
<keyword evidence="2" id="KW-0378">Hydrolase</keyword>
<dbReference type="EMBL" id="CP015101">
    <property type="protein sequence ID" value="ASJ04800.1"/>
    <property type="molecule type" value="Genomic_DNA"/>
</dbReference>
<keyword evidence="3" id="KW-1185">Reference proteome</keyword>
<dbReference type="InterPro" id="IPR036866">
    <property type="entry name" value="RibonucZ/Hydroxyglut_hydro"/>
</dbReference>
<dbReference type="PANTHER" id="PTHR13754">
    <property type="entry name" value="METALLO-BETA-LACTAMASE SUPERFAMILY PROTEIN"/>
    <property type="match status" value="1"/>
</dbReference>
<gene>
    <name evidence="2" type="ORF">A3L01_05260</name>
</gene>
<dbReference type="OrthoDB" id="7773at2157"/>
<reference evidence="2 3" key="1">
    <citation type="submission" date="2016-04" db="EMBL/GenBank/DDBJ databases">
        <title>Complete genome sequence of Thermococcus barossii type strain SHCK-94.</title>
        <authorList>
            <person name="Oger P.M."/>
        </authorList>
    </citation>
    <scope>NUCLEOTIDE SEQUENCE [LARGE SCALE GENOMIC DNA]</scope>
    <source>
        <strain evidence="2 3">SHCK-94</strain>
    </source>
</reference>
<name>A0A2Z2MDT9_9EURY</name>
<dbReference type="GeneID" id="33326157"/>
<organism evidence="2 3">
    <name type="scientific">Thermococcus barossii</name>
    <dbReference type="NCBI Taxonomy" id="54077"/>
    <lineage>
        <taxon>Archaea</taxon>
        <taxon>Methanobacteriati</taxon>
        <taxon>Methanobacteriota</taxon>
        <taxon>Thermococci</taxon>
        <taxon>Thermococcales</taxon>
        <taxon>Thermococcaceae</taxon>
        <taxon>Thermococcus</taxon>
    </lineage>
</organism>
<dbReference type="GO" id="GO:0016787">
    <property type="term" value="F:hydrolase activity"/>
    <property type="evidence" value="ECO:0007669"/>
    <property type="project" value="UniProtKB-KW"/>
</dbReference>
<dbReference type="Proteomes" id="UP000250272">
    <property type="component" value="Chromosome"/>
</dbReference>
<protein>
    <submittedName>
        <fullName evidence="2">MBL fold hydrolase</fullName>
    </submittedName>
</protein>
<accession>A0A2Z2MDT9</accession>
<dbReference type="KEGG" id="tbs:A3L01_05260"/>
<dbReference type="SMART" id="SM00849">
    <property type="entry name" value="Lactamase_B"/>
    <property type="match status" value="1"/>
</dbReference>
<evidence type="ECO:0000313" key="3">
    <source>
        <dbReference type="Proteomes" id="UP000250272"/>
    </source>
</evidence>
<dbReference type="SUPFAM" id="SSF56281">
    <property type="entry name" value="Metallo-hydrolase/oxidoreductase"/>
    <property type="match status" value="1"/>
</dbReference>
<evidence type="ECO:0000259" key="1">
    <source>
        <dbReference type="SMART" id="SM00849"/>
    </source>
</evidence>
<dbReference type="CDD" id="cd07713">
    <property type="entry name" value="DHPS-like_MBL-fold"/>
    <property type="match status" value="1"/>
</dbReference>
<dbReference type="InterPro" id="IPR052926">
    <property type="entry name" value="Metallo-beta-lactamase_dom"/>
</dbReference>
<dbReference type="RefSeq" id="WP_088864817.1">
    <property type="nucleotide sequence ID" value="NZ_CP015101.1"/>
</dbReference>
<dbReference type="InterPro" id="IPR041712">
    <property type="entry name" value="DHPS-like_MBL-fold"/>
</dbReference>
<sequence>MRLLILNDNVPSKGLLNDWGWSVLVEGKDRFIFDADTRPEVLSHNSKSLGVSLKGIDFVVLSHWHYDHYGGLSLVGKLNPGIPLYAPPGNWVLALRWGFRAVEVLDAGRIADGVWTSGPLGGFEQAVGVETPSGLVVIVGCSHPGVDRLTRAVLDVSGHGKAHLVIGGFHYPSRAALDRLAGMAEFIAPAHCSGEEAKAYVRKKYPDKFVGVRTGSVIEL</sequence>
<dbReference type="AlphaFoldDB" id="A0A2Z2MDT9"/>
<dbReference type="Gene3D" id="3.60.15.10">
    <property type="entry name" value="Ribonuclease Z/Hydroxyacylglutathione hydrolase-like"/>
    <property type="match status" value="2"/>
</dbReference>
<proteinExistence type="predicted"/>
<dbReference type="InterPro" id="IPR001279">
    <property type="entry name" value="Metallo-B-lactamas"/>
</dbReference>